<reference evidence="2 3" key="1">
    <citation type="journal article" date="2016" name="Sci. Rep.">
        <title>Draft genome sequencing and secretome analysis of fungal phytopathogen Ascochyta rabiei provides insight into the necrotrophic effector repertoire.</title>
        <authorList>
            <person name="Verma S."/>
            <person name="Gazara R.K."/>
            <person name="Nizam S."/>
            <person name="Parween S."/>
            <person name="Chattopadhyay D."/>
            <person name="Verma P.K."/>
        </authorList>
    </citation>
    <scope>NUCLEOTIDE SEQUENCE [LARGE SCALE GENOMIC DNA]</scope>
    <source>
        <strain evidence="2 3">ArDII</strain>
    </source>
</reference>
<name>A0A163INM4_DIDRA</name>
<evidence type="ECO:0000256" key="1">
    <source>
        <dbReference type="SAM" id="MobiDB-lite"/>
    </source>
</evidence>
<proteinExistence type="predicted"/>
<feature type="compositionally biased region" description="Basic and acidic residues" evidence="1">
    <location>
        <begin position="36"/>
        <end position="57"/>
    </location>
</feature>
<keyword evidence="3" id="KW-1185">Reference proteome</keyword>
<organism evidence="2 3">
    <name type="scientific">Didymella rabiei</name>
    <name type="common">Chickpea ascochyta blight fungus</name>
    <name type="synonym">Mycosphaerella rabiei</name>
    <dbReference type="NCBI Taxonomy" id="5454"/>
    <lineage>
        <taxon>Eukaryota</taxon>
        <taxon>Fungi</taxon>
        <taxon>Dikarya</taxon>
        <taxon>Ascomycota</taxon>
        <taxon>Pezizomycotina</taxon>
        <taxon>Dothideomycetes</taxon>
        <taxon>Pleosporomycetidae</taxon>
        <taxon>Pleosporales</taxon>
        <taxon>Pleosporineae</taxon>
        <taxon>Didymellaceae</taxon>
        <taxon>Ascochyta</taxon>
    </lineage>
</organism>
<dbReference type="EMBL" id="JYNV01000119">
    <property type="protein sequence ID" value="KZM25844.1"/>
    <property type="molecule type" value="Genomic_DNA"/>
</dbReference>
<dbReference type="AlphaFoldDB" id="A0A163INM4"/>
<protein>
    <submittedName>
        <fullName evidence="2">Structural constituent of cytoskeleton</fullName>
    </submittedName>
</protein>
<evidence type="ECO:0000313" key="3">
    <source>
        <dbReference type="Proteomes" id="UP000076837"/>
    </source>
</evidence>
<evidence type="ECO:0000313" key="2">
    <source>
        <dbReference type="EMBL" id="KZM25844.1"/>
    </source>
</evidence>
<dbReference type="Proteomes" id="UP000076837">
    <property type="component" value="Unassembled WGS sequence"/>
</dbReference>
<dbReference type="OrthoDB" id="5416172at2759"/>
<gene>
    <name evidence="2" type="ORF">ST47_g2993</name>
</gene>
<accession>A0A163INM4</accession>
<feature type="region of interest" description="Disordered" evidence="1">
    <location>
        <begin position="1"/>
        <end position="74"/>
    </location>
</feature>
<sequence>MAPTDLHQGGRLEDMAAEGTTIPGDAGKQRLISSNIEKKNLDDADKVPEAKGHDQYVKHVRKQQSEFDENSGRV</sequence>
<comment type="caution">
    <text evidence="2">The sequence shown here is derived from an EMBL/GenBank/DDBJ whole genome shotgun (WGS) entry which is preliminary data.</text>
</comment>